<dbReference type="Proteomes" id="UP000236268">
    <property type="component" value="Unassembled WGS sequence"/>
</dbReference>
<dbReference type="AlphaFoldDB" id="A0A2K1FXD7"/>
<name>A0A2K1FXD7_9PROT</name>
<evidence type="ECO:0000313" key="4">
    <source>
        <dbReference type="Proteomes" id="UP000236268"/>
    </source>
</evidence>
<keyword evidence="2" id="KW-0732">Signal</keyword>
<reference evidence="3 4" key="1">
    <citation type="submission" date="2018-01" db="EMBL/GenBank/DDBJ databases">
        <title>Whole genome sequence of Azospirillum brasilense REC3 isolated from strawberry roots.</title>
        <authorList>
            <person name="Fontana C.A."/>
            <person name="Salazar S.M."/>
            <person name="Bassi D."/>
            <person name="Puglisi E."/>
            <person name="Lovaisa N.C."/>
            <person name="Toffoli L.M."/>
            <person name="Pedraza R."/>
            <person name="Cocconcelli P.S."/>
        </authorList>
    </citation>
    <scope>NUCLEOTIDE SEQUENCE [LARGE SCALE GENOMIC DNA]</scope>
    <source>
        <strain evidence="3 4">REC3</strain>
        <plasmid evidence="3">p12unnamed</plasmid>
    </source>
</reference>
<gene>
    <name evidence="3" type="ORF">C1S70_19845</name>
</gene>
<dbReference type="EMBL" id="POWG01000022">
    <property type="protein sequence ID" value="PNQ97158.1"/>
    <property type="molecule type" value="Genomic_DNA"/>
</dbReference>
<comment type="caution">
    <text evidence="3">The sequence shown here is derived from an EMBL/GenBank/DDBJ whole genome shotgun (WGS) entry which is preliminary data.</text>
</comment>
<keyword evidence="3" id="KW-0614">Plasmid</keyword>
<organism evidence="3 4">
    <name type="scientific">Azospirillum argentinense</name>
    <dbReference type="NCBI Taxonomy" id="2970906"/>
    <lineage>
        <taxon>Bacteria</taxon>
        <taxon>Pseudomonadati</taxon>
        <taxon>Pseudomonadota</taxon>
        <taxon>Alphaproteobacteria</taxon>
        <taxon>Rhodospirillales</taxon>
        <taxon>Azospirillaceae</taxon>
        <taxon>Azospirillum</taxon>
    </lineage>
</organism>
<dbReference type="SUPFAM" id="SSF110087">
    <property type="entry name" value="DR1885-like metal-binding protein"/>
    <property type="match status" value="1"/>
</dbReference>
<protein>
    <recommendedName>
        <fullName evidence="5">Copper chaperone PCu(A)C</fullName>
    </recommendedName>
</protein>
<evidence type="ECO:0008006" key="5">
    <source>
        <dbReference type="Google" id="ProtNLM"/>
    </source>
</evidence>
<feature type="region of interest" description="Disordered" evidence="1">
    <location>
        <begin position="151"/>
        <end position="174"/>
    </location>
</feature>
<dbReference type="InterPro" id="IPR058248">
    <property type="entry name" value="Lxx211020-like"/>
</dbReference>
<dbReference type="Pfam" id="PF04314">
    <property type="entry name" value="PCuAC"/>
    <property type="match status" value="1"/>
</dbReference>
<geneLocation type="plasmid" evidence="3">
    <name>p12unnamed</name>
</geneLocation>
<feature type="signal peptide" evidence="2">
    <location>
        <begin position="1"/>
        <end position="27"/>
    </location>
</feature>
<dbReference type="PANTHER" id="PTHR36302:SF1">
    <property type="entry name" value="COPPER CHAPERONE PCU(A)C"/>
    <property type="match status" value="1"/>
</dbReference>
<dbReference type="Gene3D" id="2.60.40.1890">
    <property type="entry name" value="PCu(A)C copper chaperone"/>
    <property type="match status" value="1"/>
</dbReference>
<dbReference type="PANTHER" id="PTHR36302">
    <property type="entry name" value="BLR7088 PROTEIN"/>
    <property type="match status" value="1"/>
</dbReference>
<accession>A0A2K1FXD7</accession>
<feature type="chain" id="PRO_5014433790" description="Copper chaperone PCu(A)C" evidence="2">
    <location>
        <begin position="28"/>
        <end position="174"/>
    </location>
</feature>
<proteinExistence type="predicted"/>
<evidence type="ECO:0000256" key="1">
    <source>
        <dbReference type="SAM" id="MobiDB-lite"/>
    </source>
</evidence>
<evidence type="ECO:0000313" key="3">
    <source>
        <dbReference type="EMBL" id="PNQ97158.1"/>
    </source>
</evidence>
<evidence type="ECO:0000256" key="2">
    <source>
        <dbReference type="SAM" id="SignalP"/>
    </source>
</evidence>
<dbReference type="InterPro" id="IPR007410">
    <property type="entry name" value="LpqE-like"/>
</dbReference>
<dbReference type="InterPro" id="IPR036182">
    <property type="entry name" value="PCuAC_sf"/>
</dbReference>
<sequence length="174" mass="17815">MQDFVIMKKHALVLAALVALTAGTALAHGFQAGPVDIEHPWARATAPSAPNGSAYMVLSTHGPDSDRLLSASTPVADKAELHTHLMDNGVMKMRQVDAIEVSPGSPTALQPGGLHVMLFGLKQPLAPGKAFPLTLTFEKAGPVTVQVDVQSAGSAAPSHGGAGGPQAGGTQHKH</sequence>